<organism evidence="2">
    <name type="scientific">Siphoviridae sp. cttDR14</name>
    <dbReference type="NCBI Taxonomy" id="2826490"/>
    <lineage>
        <taxon>Viruses</taxon>
        <taxon>Duplodnaviria</taxon>
        <taxon>Heunggongvirae</taxon>
        <taxon>Uroviricota</taxon>
        <taxon>Caudoviricetes</taxon>
    </lineage>
</organism>
<evidence type="ECO:0000313" key="2">
    <source>
        <dbReference type="EMBL" id="DAD76295.1"/>
    </source>
</evidence>
<protein>
    <submittedName>
        <fullName evidence="2">Uncharacterized protein</fullName>
    </submittedName>
</protein>
<proteinExistence type="predicted"/>
<name>A0A8S5M2J5_9CAUD</name>
<feature type="region of interest" description="Disordered" evidence="1">
    <location>
        <begin position="1"/>
        <end position="39"/>
    </location>
</feature>
<sequence>MAEFDENKHPRDDDGEFKKKLGGSSEQSDEAKTYEFNPPKHIELSPTNVVQKVTPQEWARFYTVLGQIRAGTFTPLKTPKGEKIIRIDSKVFLDSGSFEKPKVKTVYSFKDEQHITFFIDRLRRK</sequence>
<evidence type="ECO:0000256" key="1">
    <source>
        <dbReference type="SAM" id="MobiDB-lite"/>
    </source>
</evidence>
<dbReference type="EMBL" id="BK014798">
    <property type="protein sequence ID" value="DAD76295.1"/>
    <property type="molecule type" value="Genomic_DNA"/>
</dbReference>
<feature type="compositionally biased region" description="Basic and acidic residues" evidence="1">
    <location>
        <begin position="1"/>
        <end position="19"/>
    </location>
</feature>
<accession>A0A8S5M2J5</accession>
<reference evidence="2" key="1">
    <citation type="journal article" date="2021" name="Proc. Natl. Acad. Sci. U.S.A.">
        <title>A Catalog of Tens of Thousands of Viruses from Human Metagenomes Reveals Hidden Associations with Chronic Diseases.</title>
        <authorList>
            <person name="Tisza M.J."/>
            <person name="Buck C.B."/>
        </authorList>
    </citation>
    <scope>NUCLEOTIDE SEQUENCE</scope>
    <source>
        <strain evidence="2">CttDR14</strain>
    </source>
</reference>
<feature type="compositionally biased region" description="Basic and acidic residues" evidence="1">
    <location>
        <begin position="29"/>
        <end position="39"/>
    </location>
</feature>